<proteinExistence type="predicted"/>
<gene>
    <name evidence="1" type="ORF">LEA_12151</name>
</gene>
<name>K1SMF6_9ZZZZ</name>
<accession>K1SMF6</accession>
<evidence type="ECO:0000313" key="1">
    <source>
        <dbReference type="EMBL" id="EKC61832.1"/>
    </source>
</evidence>
<dbReference type="EMBL" id="AJWY01008219">
    <property type="protein sequence ID" value="EKC61832.1"/>
    <property type="molecule type" value="Genomic_DNA"/>
</dbReference>
<comment type="caution">
    <text evidence="1">The sequence shown here is derived from an EMBL/GenBank/DDBJ whole genome shotgun (WGS) entry which is preliminary data.</text>
</comment>
<sequence>RTNELDANATVTHETFNCKVCKQQTSFIVFRTPEYTRDGQTAMSRNVKYSDGTMVDGEGKGSILDGVPGQDAYYTAYHWTKAVCETCGSINTNMAKTDYGYLKNVYWLYDCANNFLEELPETQTIEQADSEYHRVITTSGEYCGFCYGTFKEESSTLERHHMESSIRPELAHDRFVEMDTCADCGYAETTYTAAKAVVADYFGVVDGQPHTVTVSDLS</sequence>
<protein>
    <submittedName>
        <fullName evidence="1">Uncharacterized protein</fullName>
    </submittedName>
</protein>
<reference evidence="1" key="1">
    <citation type="journal article" date="2013" name="Environ. Microbiol.">
        <title>Microbiota from the distal guts of lean and obese adolescents exhibit partial functional redundancy besides clear differences in community structure.</title>
        <authorList>
            <person name="Ferrer M."/>
            <person name="Ruiz A."/>
            <person name="Lanza F."/>
            <person name="Haange S.B."/>
            <person name="Oberbach A."/>
            <person name="Till H."/>
            <person name="Bargiela R."/>
            <person name="Campoy C."/>
            <person name="Segura M.T."/>
            <person name="Richter M."/>
            <person name="von Bergen M."/>
            <person name="Seifert J."/>
            <person name="Suarez A."/>
        </authorList>
    </citation>
    <scope>NUCLEOTIDE SEQUENCE</scope>
</reference>
<dbReference type="AlphaFoldDB" id="K1SMF6"/>
<feature type="non-terminal residue" evidence="1">
    <location>
        <position position="218"/>
    </location>
</feature>
<organism evidence="1">
    <name type="scientific">human gut metagenome</name>
    <dbReference type="NCBI Taxonomy" id="408170"/>
    <lineage>
        <taxon>unclassified sequences</taxon>
        <taxon>metagenomes</taxon>
        <taxon>organismal metagenomes</taxon>
    </lineage>
</organism>
<feature type="non-terminal residue" evidence="1">
    <location>
        <position position="1"/>
    </location>
</feature>